<dbReference type="PANTHER" id="PTHR15715">
    <property type="entry name" value="CENTROSOMAL PROTEIN OF 170 KDA"/>
    <property type="match status" value="1"/>
</dbReference>
<evidence type="ECO:0000259" key="2">
    <source>
        <dbReference type="PROSITE" id="PS50006"/>
    </source>
</evidence>
<feature type="domain" description="FHA" evidence="2">
    <location>
        <begin position="200"/>
        <end position="253"/>
    </location>
</feature>
<dbReference type="Proteomes" id="UP000318571">
    <property type="component" value="Chromosome 7"/>
</dbReference>
<protein>
    <recommendedName>
        <fullName evidence="2">FHA domain-containing protein</fullName>
    </recommendedName>
</protein>
<dbReference type="SUPFAM" id="SSF49879">
    <property type="entry name" value="SMAD/FHA domain"/>
    <property type="match status" value="1"/>
</dbReference>
<feature type="compositionally biased region" description="Low complexity" evidence="1">
    <location>
        <begin position="140"/>
        <end position="150"/>
    </location>
</feature>
<dbReference type="Gene3D" id="2.60.200.20">
    <property type="match status" value="1"/>
</dbReference>
<dbReference type="SMART" id="SM00240">
    <property type="entry name" value="FHA"/>
    <property type="match status" value="1"/>
</dbReference>
<feature type="non-terminal residue" evidence="3">
    <location>
        <position position="420"/>
    </location>
</feature>
<keyword evidence="4" id="KW-1185">Reference proteome</keyword>
<dbReference type="STRING" id="6832.A0A553P2L6"/>
<proteinExistence type="predicted"/>
<dbReference type="PANTHER" id="PTHR15715:SF37">
    <property type="entry name" value="LD47843P"/>
    <property type="match status" value="1"/>
</dbReference>
<sequence>MHKRMECSTKVKRRFVDFLPSSAEIKEYPTSSSIAKMAPSSTTVPTFNSTEVEEDLSIGSNNQNKANICNAPQSYPCEQAENNELTNGDLRGRNERFAFHSNRKINAENRNVTFATKSQVRTTTQHGQYIDFEQNVETLSSTSSSSSSSSPKEGSDEEDDAIRAHARVILESISEGFEFRKRTLILKTPQLVGRRDIKNINIGDKTPCPDNALFNCRVLSKQHAMFIYKEGSTQFILRDLHSSNGTFVNGKQIEPGEGCEIFSNDIIQFGQNVRERGGEDDECSSSNNTNIHFCIVARAHLFFPLRRIIQKKRDCSTGEMLSLVHARLNDESCLPFKFFGRETQPLPCCSYHNHQSRKKTRPGLSSQKVRMMNNKRNESQQAKKMLTGLADKAMTQNDIPTDGTDFAQEICDDCARDEMH</sequence>
<dbReference type="InterPro" id="IPR000253">
    <property type="entry name" value="FHA_dom"/>
</dbReference>
<feature type="region of interest" description="Disordered" evidence="1">
    <location>
        <begin position="137"/>
        <end position="160"/>
    </location>
</feature>
<accession>A0A553P2L6</accession>
<dbReference type="EMBL" id="VCGU01000008">
    <property type="protein sequence ID" value="TRY71872.1"/>
    <property type="molecule type" value="Genomic_DNA"/>
</dbReference>
<evidence type="ECO:0000313" key="4">
    <source>
        <dbReference type="Proteomes" id="UP000318571"/>
    </source>
</evidence>
<reference evidence="3 4" key="1">
    <citation type="journal article" date="2018" name="Nat. Ecol. Evol.">
        <title>Genomic signatures of mitonuclear coevolution across populations of Tigriopus californicus.</title>
        <authorList>
            <person name="Barreto F.S."/>
            <person name="Watson E.T."/>
            <person name="Lima T.G."/>
            <person name="Willett C.S."/>
            <person name="Edmands S."/>
            <person name="Li W."/>
            <person name="Burton R.S."/>
        </authorList>
    </citation>
    <scope>NUCLEOTIDE SEQUENCE [LARGE SCALE GENOMIC DNA]</scope>
    <source>
        <strain evidence="3 4">San Diego</strain>
    </source>
</reference>
<organism evidence="3 4">
    <name type="scientific">Tigriopus californicus</name>
    <name type="common">Marine copepod</name>
    <dbReference type="NCBI Taxonomy" id="6832"/>
    <lineage>
        <taxon>Eukaryota</taxon>
        <taxon>Metazoa</taxon>
        <taxon>Ecdysozoa</taxon>
        <taxon>Arthropoda</taxon>
        <taxon>Crustacea</taxon>
        <taxon>Multicrustacea</taxon>
        <taxon>Hexanauplia</taxon>
        <taxon>Copepoda</taxon>
        <taxon>Harpacticoida</taxon>
        <taxon>Harpacticidae</taxon>
        <taxon>Tigriopus</taxon>
    </lineage>
</organism>
<evidence type="ECO:0000313" key="3">
    <source>
        <dbReference type="EMBL" id="TRY71872.1"/>
    </source>
</evidence>
<dbReference type="Pfam" id="PF00498">
    <property type="entry name" value="FHA"/>
    <property type="match status" value="1"/>
</dbReference>
<name>A0A553P2L6_TIGCA</name>
<comment type="caution">
    <text evidence="3">The sequence shown here is derived from an EMBL/GenBank/DDBJ whole genome shotgun (WGS) entry which is preliminary data.</text>
</comment>
<dbReference type="InterPro" id="IPR051176">
    <property type="entry name" value="Cent_Immune-Sig_Mod"/>
</dbReference>
<dbReference type="AlphaFoldDB" id="A0A553P2L6"/>
<evidence type="ECO:0000256" key="1">
    <source>
        <dbReference type="SAM" id="MobiDB-lite"/>
    </source>
</evidence>
<dbReference type="InterPro" id="IPR008984">
    <property type="entry name" value="SMAD_FHA_dom_sf"/>
</dbReference>
<gene>
    <name evidence="3" type="ORF">TCAL_12852</name>
</gene>
<dbReference type="PROSITE" id="PS50006">
    <property type="entry name" value="FHA_DOMAIN"/>
    <property type="match status" value="1"/>
</dbReference>